<dbReference type="PROSITE" id="PS51782">
    <property type="entry name" value="LYSM"/>
    <property type="match status" value="1"/>
</dbReference>
<dbReference type="CDD" id="cd00118">
    <property type="entry name" value="LysM"/>
    <property type="match status" value="1"/>
</dbReference>
<organism evidence="7 8">
    <name type="scientific">Moraxella nonliquefaciens</name>
    <dbReference type="NCBI Taxonomy" id="478"/>
    <lineage>
        <taxon>Bacteria</taxon>
        <taxon>Pseudomonadati</taxon>
        <taxon>Pseudomonadota</taxon>
        <taxon>Gammaproteobacteria</taxon>
        <taxon>Moraxellales</taxon>
        <taxon>Moraxellaceae</taxon>
        <taxon>Moraxella</taxon>
    </lineage>
</organism>
<dbReference type="InterPro" id="IPR052196">
    <property type="entry name" value="Bact_Kbp"/>
</dbReference>
<dbReference type="PANTHER" id="PTHR34700">
    <property type="entry name" value="POTASSIUM BINDING PROTEIN KBP"/>
    <property type="match status" value="1"/>
</dbReference>
<dbReference type="InterPro" id="IPR007055">
    <property type="entry name" value="BON_dom"/>
</dbReference>
<dbReference type="InterPro" id="IPR036779">
    <property type="entry name" value="LysM_dom_sf"/>
</dbReference>
<dbReference type="Gene3D" id="3.10.350.10">
    <property type="entry name" value="LysM domain"/>
    <property type="match status" value="1"/>
</dbReference>
<dbReference type="FunFam" id="3.10.350.10:FF:000001">
    <property type="entry name" value="Peptidoglycan-binding protein LysM"/>
    <property type="match status" value="1"/>
</dbReference>
<dbReference type="Proteomes" id="UP000092671">
    <property type="component" value="Unassembled WGS sequence"/>
</dbReference>
<evidence type="ECO:0000256" key="1">
    <source>
        <dbReference type="ARBA" id="ARBA00004496"/>
    </source>
</evidence>
<sequence length="164" mass="17673">MSIFSFAKDIGDKVFNRNKKEQSAPTTPTPTTSVPAEPSAQEIANLLLARVQANANITGLKVNYNGNTDTVVLSGMAASQADREKAVLAAGNVQHVAQVDDQLSVAMPESESRFYTVKSGDTLSKIAKEMYGNANDYNKIFEANKPLLSDPNKIYPGQVLRIPA</sequence>
<dbReference type="OrthoDB" id="370541at2"/>
<gene>
    <name evidence="7" type="ORF">A9Z60_04145</name>
</gene>
<evidence type="ECO:0000259" key="5">
    <source>
        <dbReference type="PROSITE" id="PS50914"/>
    </source>
</evidence>
<dbReference type="InterPro" id="IPR018392">
    <property type="entry name" value="LysM"/>
</dbReference>
<keyword evidence="2" id="KW-0963">Cytoplasm</keyword>
<name>A0A1B8PIG7_MORNO</name>
<dbReference type="Pfam" id="PF04972">
    <property type="entry name" value="BON"/>
    <property type="match status" value="1"/>
</dbReference>
<comment type="caution">
    <text evidence="7">The sequence shown here is derived from an EMBL/GenBank/DDBJ whole genome shotgun (WGS) entry which is preliminary data.</text>
</comment>
<dbReference type="RefSeq" id="WP_066893853.1">
    <property type="nucleotide sequence ID" value="NZ_LZDN01000040.1"/>
</dbReference>
<dbReference type="SMART" id="SM00257">
    <property type="entry name" value="LysM"/>
    <property type="match status" value="1"/>
</dbReference>
<evidence type="ECO:0000313" key="8">
    <source>
        <dbReference type="Proteomes" id="UP000092671"/>
    </source>
</evidence>
<dbReference type="Pfam" id="PF01476">
    <property type="entry name" value="LysM"/>
    <property type="match status" value="1"/>
</dbReference>
<dbReference type="SUPFAM" id="SSF54106">
    <property type="entry name" value="LysM domain"/>
    <property type="match status" value="1"/>
</dbReference>
<accession>A0A1B8PIG7</accession>
<evidence type="ECO:0000256" key="2">
    <source>
        <dbReference type="ARBA" id="ARBA00022490"/>
    </source>
</evidence>
<protein>
    <recommendedName>
        <fullName evidence="3">Potassium binding protein Kbp</fullName>
    </recommendedName>
</protein>
<dbReference type="AlphaFoldDB" id="A0A1B8PIG7"/>
<dbReference type="GO" id="GO:0005737">
    <property type="term" value="C:cytoplasm"/>
    <property type="evidence" value="ECO:0007669"/>
    <property type="project" value="UniProtKB-SubCell"/>
</dbReference>
<feature type="region of interest" description="Disordered" evidence="4">
    <location>
        <begin position="15"/>
        <end position="37"/>
    </location>
</feature>
<dbReference type="NCBIfam" id="NF008399">
    <property type="entry name" value="PRK11198.1"/>
    <property type="match status" value="1"/>
</dbReference>
<reference evidence="7 8" key="1">
    <citation type="submission" date="2016-06" db="EMBL/GenBank/DDBJ databases">
        <title>Draft genome of Moraxella nonliquefaciens CCUG 60284.</title>
        <authorList>
            <person name="Salva-Serra F."/>
            <person name="Engstrom-Jakobsson H."/>
            <person name="Thorell K."/>
            <person name="Gonzales-Siles L."/>
            <person name="Karlsson R."/>
            <person name="Boulund F."/>
            <person name="Engstrand L."/>
            <person name="Kristiansson E."/>
            <person name="Moore E."/>
        </authorList>
    </citation>
    <scope>NUCLEOTIDE SEQUENCE [LARGE SCALE GENOMIC DNA]</scope>
    <source>
        <strain evidence="7 8">CCUG 60284</strain>
    </source>
</reference>
<evidence type="ECO:0000256" key="4">
    <source>
        <dbReference type="SAM" id="MobiDB-lite"/>
    </source>
</evidence>
<feature type="domain" description="LysM" evidence="6">
    <location>
        <begin position="113"/>
        <end position="162"/>
    </location>
</feature>
<dbReference type="PANTHER" id="PTHR34700:SF8">
    <property type="entry name" value="POTASSIUM BINDING PROTEIN KBP"/>
    <property type="match status" value="1"/>
</dbReference>
<feature type="domain" description="BON" evidence="5">
    <location>
        <begin position="39"/>
        <end position="107"/>
    </location>
</feature>
<evidence type="ECO:0000313" key="7">
    <source>
        <dbReference type="EMBL" id="OBX48842.1"/>
    </source>
</evidence>
<dbReference type="EMBL" id="LZDN01000040">
    <property type="protein sequence ID" value="OBX48842.1"/>
    <property type="molecule type" value="Genomic_DNA"/>
</dbReference>
<evidence type="ECO:0000259" key="6">
    <source>
        <dbReference type="PROSITE" id="PS51782"/>
    </source>
</evidence>
<dbReference type="PROSITE" id="PS50914">
    <property type="entry name" value="BON"/>
    <property type="match status" value="1"/>
</dbReference>
<evidence type="ECO:0000256" key="3">
    <source>
        <dbReference type="ARBA" id="ARBA00072219"/>
    </source>
</evidence>
<proteinExistence type="predicted"/>
<feature type="compositionally biased region" description="Low complexity" evidence="4">
    <location>
        <begin position="23"/>
        <end position="37"/>
    </location>
</feature>
<comment type="subcellular location">
    <subcellularLocation>
        <location evidence="1">Cytoplasm</location>
    </subcellularLocation>
</comment>